<dbReference type="SUPFAM" id="SSF46785">
    <property type="entry name" value="Winged helix' DNA-binding domain"/>
    <property type="match status" value="1"/>
</dbReference>
<dbReference type="KEGG" id="cpso:CPPEL_00395"/>
<evidence type="ECO:0000259" key="1">
    <source>
        <dbReference type="Pfam" id="PF01022"/>
    </source>
</evidence>
<sequence>MSVRHNPSPMSASAQAARVVSQGKKFASAELPKLRESQWFSKLPEGSTARDLAITLLAFHNAEGGTLIYSGSKELYHEACLLIHPDFHAHFRDYPDFCLVYVDPWHFYHELASGECYVRVGTRNKKLNMNQRQEMCWDREIEGFTARALQNTAHFRVLLDQKLLGGFQRALGTSSPKKALRARDLLSVEGNVCIAAYLLLAKRPQTMFPYAYVEVRGEHEVIRCEGSIPEQIKAAAKAVEHLGTSIPREAWLEGLRNAVIHRSYAVAGDHVRVRVFANRIEITSPGRFPNNTNPHTVSRLFRNARNPRVARVCADLGVSEARGAGIRRMCQAMREAGFADPHYQQFTEAVRLTLFSETAPAKALPDQMGATATRIVHELKLAKQPLGTGQLTALLGLARPTVLRHLNALRKQGLVQWQGRSKRDPQATWSVG</sequence>
<organism evidence="2 3">
    <name type="scientific">Corynebacterium pseudopelargi</name>
    <dbReference type="NCBI Taxonomy" id="2080757"/>
    <lineage>
        <taxon>Bacteria</taxon>
        <taxon>Bacillati</taxon>
        <taxon>Actinomycetota</taxon>
        <taxon>Actinomycetes</taxon>
        <taxon>Mycobacteriales</taxon>
        <taxon>Corynebacteriaceae</taxon>
        <taxon>Corynebacterium</taxon>
    </lineage>
</organism>
<dbReference type="Gene3D" id="3.30.565.60">
    <property type="match status" value="1"/>
</dbReference>
<dbReference type="RefSeq" id="WP_123959086.1">
    <property type="nucleotide sequence ID" value="NZ_CP033898.1"/>
</dbReference>
<gene>
    <name evidence="2" type="ORF">CPPEL_00395</name>
</gene>
<dbReference type="InterPro" id="IPR036390">
    <property type="entry name" value="WH_DNA-bd_sf"/>
</dbReference>
<dbReference type="PANTHER" id="PTHR30595:SF6">
    <property type="entry name" value="SCHLAFEN ALBA-2 DOMAIN-CONTAINING PROTEIN"/>
    <property type="match status" value="1"/>
</dbReference>
<dbReference type="OrthoDB" id="9805115at2"/>
<dbReference type="Pfam" id="PF01022">
    <property type="entry name" value="HTH_5"/>
    <property type="match status" value="1"/>
</dbReference>
<dbReference type="CDD" id="cd00090">
    <property type="entry name" value="HTH_ARSR"/>
    <property type="match status" value="1"/>
</dbReference>
<proteinExistence type="predicted"/>
<reference evidence="2 3" key="1">
    <citation type="submission" date="2018-11" db="EMBL/GenBank/DDBJ databases">
        <authorList>
            <person name="Kleinhagauer T."/>
            <person name="Glaeser S.P."/>
            <person name="Spergser J."/>
            <person name="Ruckert C."/>
            <person name="Kaempfer P."/>
            <person name="Busse H.-J."/>
        </authorList>
    </citation>
    <scope>NUCLEOTIDE SEQUENCE [LARGE SCALE GENOMIC DNA]</scope>
    <source>
        <strain evidence="2 3">812CH</strain>
    </source>
</reference>
<accession>A0A3G6IVX4</accession>
<dbReference type="PANTHER" id="PTHR30595">
    <property type="entry name" value="GLPR-RELATED TRANSCRIPTIONAL REPRESSOR"/>
    <property type="match status" value="1"/>
</dbReference>
<feature type="domain" description="HTH arsR-type" evidence="1">
    <location>
        <begin position="380"/>
        <end position="416"/>
    </location>
</feature>
<protein>
    <submittedName>
        <fullName evidence="2">Bacterial regulatory protein, arsR family</fullName>
    </submittedName>
</protein>
<dbReference type="InterPro" id="IPR036388">
    <property type="entry name" value="WH-like_DNA-bd_sf"/>
</dbReference>
<dbReference type="Pfam" id="PF13749">
    <property type="entry name" value="HATPase_c_4"/>
    <property type="match status" value="1"/>
</dbReference>
<keyword evidence="3" id="KW-1185">Reference proteome</keyword>
<name>A0A3G6IVX4_9CORY</name>
<evidence type="ECO:0000313" key="3">
    <source>
        <dbReference type="Proteomes" id="UP000271426"/>
    </source>
</evidence>
<dbReference type="Gene3D" id="1.10.10.10">
    <property type="entry name" value="Winged helix-like DNA-binding domain superfamily/Winged helix DNA-binding domain"/>
    <property type="match status" value="1"/>
</dbReference>
<dbReference type="AlphaFoldDB" id="A0A3G6IVX4"/>
<evidence type="ECO:0000313" key="2">
    <source>
        <dbReference type="EMBL" id="AZA08230.1"/>
    </source>
</evidence>
<dbReference type="InterPro" id="IPR001845">
    <property type="entry name" value="HTH_ArsR_DNA-bd_dom"/>
</dbReference>
<dbReference type="InterPro" id="IPR011991">
    <property type="entry name" value="ArsR-like_HTH"/>
</dbReference>
<dbReference type="Proteomes" id="UP000271426">
    <property type="component" value="Chromosome"/>
</dbReference>
<dbReference type="GO" id="GO:0003700">
    <property type="term" value="F:DNA-binding transcription factor activity"/>
    <property type="evidence" value="ECO:0007669"/>
    <property type="project" value="InterPro"/>
</dbReference>
<dbReference type="InterPro" id="IPR038475">
    <property type="entry name" value="RecG_C_sf"/>
</dbReference>
<dbReference type="EMBL" id="CP033898">
    <property type="protein sequence ID" value="AZA08230.1"/>
    <property type="molecule type" value="Genomic_DNA"/>
</dbReference>